<name>A0ABS6VV78_9GAMM</name>
<dbReference type="Pfam" id="PF07715">
    <property type="entry name" value="Plug"/>
    <property type="match status" value="1"/>
</dbReference>
<evidence type="ECO:0000256" key="4">
    <source>
        <dbReference type="RuleBase" id="RU003357"/>
    </source>
</evidence>
<dbReference type="PROSITE" id="PS52016">
    <property type="entry name" value="TONB_DEPENDENT_REC_3"/>
    <property type="match status" value="1"/>
</dbReference>
<comment type="similarity">
    <text evidence="3 4">Belongs to the TonB-dependent receptor family.</text>
</comment>
<evidence type="ECO:0000259" key="6">
    <source>
        <dbReference type="Pfam" id="PF07715"/>
    </source>
</evidence>
<evidence type="ECO:0000256" key="3">
    <source>
        <dbReference type="PROSITE-ProRule" id="PRU01360"/>
    </source>
</evidence>
<dbReference type="InterPro" id="IPR012910">
    <property type="entry name" value="Plug_dom"/>
</dbReference>
<protein>
    <submittedName>
        <fullName evidence="7">TonB-dependent receptor plug domain-containing protein</fullName>
    </submittedName>
</protein>
<dbReference type="Pfam" id="PF00593">
    <property type="entry name" value="TonB_dep_Rec_b-barrel"/>
    <property type="match status" value="1"/>
</dbReference>
<keyword evidence="1" id="KW-0406">Ion transport</keyword>
<organism evidence="7 8">
    <name type="scientific">Zhongshania aquimaris</name>
    <dbReference type="NCBI Taxonomy" id="2857107"/>
    <lineage>
        <taxon>Bacteria</taxon>
        <taxon>Pseudomonadati</taxon>
        <taxon>Pseudomonadota</taxon>
        <taxon>Gammaproteobacteria</taxon>
        <taxon>Cellvibrionales</taxon>
        <taxon>Spongiibacteraceae</taxon>
        <taxon>Zhongshania</taxon>
    </lineage>
</organism>
<dbReference type="PANTHER" id="PTHR32552:SF81">
    <property type="entry name" value="TONB-DEPENDENT OUTER MEMBRANE RECEPTOR"/>
    <property type="match status" value="1"/>
</dbReference>
<proteinExistence type="inferred from homology"/>
<dbReference type="RefSeq" id="WP_219044481.1">
    <property type="nucleotide sequence ID" value="NZ_JAHWDQ010000004.1"/>
</dbReference>
<evidence type="ECO:0000259" key="5">
    <source>
        <dbReference type="Pfam" id="PF00593"/>
    </source>
</evidence>
<evidence type="ECO:0000256" key="1">
    <source>
        <dbReference type="ARBA" id="ARBA00023065"/>
    </source>
</evidence>
<comment type="caution">
    <text evidence="7">The sequence shown here is derived from an EMBL/GenBank/DDBJ whole genome shotgun (WGS) entry which is preliminary data.</text>
</comment>
<reference evidence="7" key="1">
    <citation type="submission" date="2021-07" db="EMBL/GenBank/DDBJ databases">
        <title>Zhongshania sp. CAU 1632 isolated from seawater.</title>
        <authorList>
            <person name="Kim W."/>
        </authorList>
    </citation>
    <scope>NUCLEOTIDE SEQUENCE</scope>
    <source>
        <strain evidence="7">CAU 1632</strain>
    </source>
</reference>
<keyword evidence="3" id="KW-0813">Transport</keyword>
<dbReference type="PANTHER" id="PTHR32552">
    <property type="entry name" value="FERRICHROME IRON RECEPTOR-RELATED"/>
    <property type="match status" value="1"/>
</dbReference>
<keyword evidence="3" id="KW-0998">Cell outer membrane</keyword>
<evidence type="ECO:0000256" key="2">
    <source>
        <dbReference type="ARBA" id="ARBA00023077"/>
    </source>
</evidence>
<dbReference type="EMBL" id="JAHWDQ010000004">
    <property type="protein sequence ID" value="MBW2942244.1"/>
    <property type="molecule type" value="Genomic_DNA"/>
</dbReference>
<dbReference type="Proteomes" id="UP001166291">
    <property type="component" value="Unassembled WGS sequence"/>
</dbReference>
<accession>A0ABS6VV78</accession>
<comment type="subcellular location">
    <subcellularLocation>
        <location evidence="3">Cell outer membrane</location>
        <topology evidence="3">Multi-pass membrane protein</topology>
    </subcellularLocation>
</comment>
<sequence length="767" mass="83840">MIDENNNWELKVMKFQMKQFGVLIAFFICVPSVYAQKKVSDGKSQASSTRTIEEIIVTATKRSENLREIAASISAFSGEDLEARGAQDAADIIKLVPGANMTSTGDSPARVTIRGISSDIGTSSTTGILFGNVSFSDTYVPFVSLDPNPFDMQSVEVLKGPQGTLYGASALNGAVRYVPERPSFEGNELKWFAQQTSIKGGAKEPTYGAALNAPIVSDKLALRAMAFKRTAPGYVDNLQLGQKDVNEIEQEGGRVLLAFQPTAKWDTLFTAAWQDTLKKDVGIVDSDNGALVTRNRPRSSPDDTDYKLANLSLSYTWHWADFVYDGSYVEKTGDRFFDASSRVSGSGDLALQAQAYTGESETTGHEFRIVSNDEFNQDFKWTIGYFDWKQDIQTTLTVPVAVDAPFVLPILDFLSPLQLQSSDLFTAQGNPIVLGSVADVVVEEQAIFGEISYRLTKDIEVAVGGRKYKTTSGGDNRQNGLFVLTQQGSPNFTLSGRVEEDGFNPKLSVTWNVTDEILTYALASKGFRVGGVQFGVTTPLSQNSAPETFESDTLWNYELGIRTEWFDNTLRLDLTAYQVDWDKPQSLQPDASGLAVYIDNVGGVESKGLDVAVQYLFPWAGLMLTSSLSYADTVTTAEFSTSDGTAIPSGSRWPLAPKTQSATTLSFQQIFGNWTVGGFASYTAIGSTQPFFNGMEIYGYHQVDLQLSLSNESYKWLPKISLIANNVTDERGITNAFTSGLPVPEAAANEFYYITPMSFSVRLSGSF</sequence>
<keyword evidence="3" id="KW-1134">Transmembrane beta strand</keyword>
<dbReference type="InterPro" id="IPR000531">
    <property type="entry name" value="Beta-barrel_TonB"/>
</dbReference>
<keyword evidence="3" id="KW-0812">Transmembrane</keyword>
<keyword evidence="7" id="KW-0675">Receptor</keyword>
<feature type="domain" description="TonB-dependent receptor-like beta-barrel" evidence="5">
    <location>
        <begin position="288"/>
        <end position="726"/>
    </location>
</feature>
<feature type="domain" description="TonB-dependent receptor plug" evidence="6">
    <location>
        <begin position="66"/>
        <end position="174"/>
    </location>
</feature>
<evidence type="ECO:0000313" key="8">
    <source>
        <dbReference type="Proteomes" id="UP001166291"/>
    </source>
</evidence>
<keyword evidence="3 4" id="KW-0472">Membrane</keyword>
<keyword evidence="2 4" id="KW-0798">TonB box</keyword>
<evidence type="ECO:0000313" key="7">
    <source>
        <dbReference type="EMBL" id="MBW2942244.1"/>
    </source>
</evidence>
<keyword evidence="8" id="KW-1185">Reference proteome</keyword>
<gene>
    <name evidence="7" type="ORF">KXJ70_15720</name>
</gene>
<dbReference type="InterPro" id="IPR039426">
    <property type="entry name" value="TonB-dep_rcpt-like"/>
</dbReference>